<feature type="transmembrane region" description="Helical" evidence="5">
    <location>
        <begin position="67"/>
        <end position="87"/>
    </location>
</feature>
<dbReference type="VEuPathDB" id="VectorBase:MDOA008901"/>
<dbReference type="Gene3D" id="1.20.1250.20">
    <property type="entry name" value="MFS general substrate transporter like domains"/>
    <property type="match status" value="1"/>
</dbReference>
<dbReference type="KEGG" id="mde:101893033"/>
<dbReference type="OrthoDB" id="6612291at2759"/>
<name>A0A1I8MVM8_MUSDO</name>
<dbReference type="GO" id="GO:0022857">
    <property type="term" value="F:transmembrane transporter activity"/>
    <property type="evidence" value="ECO:0007669"/>
    <property type="project" value="InterPro"/>
</dbReference>
<dbReference type="VEuPathDB" id="VectorBase:MDOMA2_004686"/>
<dbReference type="RefSeq" id="XP_005186709.1">
    <property type="nucleotide sequence ID" value="XM_005186652.3"/>
</dbReference>
<feature type="transmembrane region" description="Helical" evidence="5">
    <location>
        <begin position="421"/>
        <end position="440"/>
    </location>
</feature>
<protein>
    <submittedName>
        <fullName evidence="9">D-xylose-proton symporter-like 1</fullName>
    </submittedName>
</protein>
<feature type="transmembrane region" description="Helical" evidence="5">
    <location>
        <begin position="364"/>
        <end position="385"/>
    </location>
</feature>
<dbReference type="AlphaFoldDB" id="A0A1I8MVM8"/>
<feature type="transmembrane region" description="Helical" evidence="5">
    <location>
        <begin position="92"/>
        <end position="111"/>
    </location>
</feature>
<evidence type="ECO:0000313" key="7">
    <source>
        <dbReference type="EnsemblMetazoa" id="MDOA008901-PA"/>
    </source>
</evidence>
<feature type="transmembrane region" description="Helical" evidence="5">
    <location>
        <begin position="331"/>
        <end position="352"/>
    </location>
</feature>
<dbReference type="InterPro" id="IPR005828">
    <property type="entry name" value="MFS_sugar_transport-like"/>
</dbReference>
<feature type="transmembrane region" description="Helical" evidence="5">
    <location>
        <begin position="28"/>
        <end position="47"/>
    </location>
</feature>
<dbReference type="GO" id="GO:0016020">
    <property type="term" value="C:membrane"/>
    <property type="evidence" value="ECO:0007669"/>
    <property type="project" value="UniProtKB-SubCell"/>
</dbReference>
<dbReference type="PROSITE" id="PS00217">
    <property type="entry name" value="SUGAR_TRANSPORT_2"/>
    <property type="match status" value="1"/>
</dbReference>
<dbReference type="SUPFAM" id="SSF103473">
    <property type="entry name" value="MFS general substrate transporter"/>
    <property type="match status" value="1"/>
</dbReference>
<evidence type="ECO:0000259" key="6">
    <source>
        <dbReference type="PROSITE" id="PS50850"/>
    </source>
</evidence>
<dbReference type="PANTHER" id="PTHR23529:SF2">
    <property type="entry name" value="GH19118P-RELATED"/>
    <property type="match status" value="1"/>
</dbReference>
<gene>
    <name evidence="7" type="primary">101893033</name>
    <name evidence="9" type="synonym">LOC101893033</name>
</gene>
<keyword evidence="8" id="KW-1185">Reference proteome</keyword>
<evidence type="ECO:0000313" key="8">
    <source>
        <dbReference type="Proteomes" id="UP001652621"/>
    </source>
</evidence>
<keyword evidence="3 5" id="KW-1133">Transmembrane helix</keyword>
<reference evidence="9" key="2">
    <citation type="submission" date="2025-04" db="UniProtKB">
        <authorList>
            <consortium name="RefSeq"/>
        </authorList>
    </citation>
    <scope>IDENTIFICATION</scope>
    <source>
        <strain evidence="9">Aabys</strain>
    </source>
</reference>
<sequence>MQATTTSTTNPTNSGRPPPLTMKNFQPGYMATLGAGVCLFVSGGMSFGQSLGWFFVYFNSPFTLHLFYSWFIAVAIGAVLSVLLGYVLPKKFIMAVSAILILVGGITRVSVPTNYSVLIVARYFNGIGLGMATVQYLMYASELSRNTRRGFSLGLEQFCISLGLALQMIMTSQWSLSSSFSQNSLQGIFDIILAAVSMGCLWYFIESPVDYVRLGDDAAALDCLSKLQDTPAITMQTNQRLEELKDYVREENSLSSSEVVLRSLVPLLKMLAFRSMIMSLSYSPVITNALTYTMFVLDVSWTPILAGSLRIFGSGISMAIVDIAGRKLPAIAWALAIGGLIVPIAVILDYFYSIYDSHRMFKVAAFWIAIHVADGLYAPVTSVYLGEAFPLHSKGICIALCVVVEQIIQIVIFVTHPKDEVVIMASGIIILVAAAVFLITMPETKKTSLREAQAGFRKFFNFKMF</sequence>
<comment type="subcellular location">
    <subcellularLocation>
        <location evidence="1">Membrane</location>
        <topology evidence="1">Multi-pass membrane protein</topology>
    </subcellularLocation>
</comment>
<dbReference type="PANTHER" id="PTHR23529">
    <property type="entry name" value="GH19118P-RELATED"/>
    <property type="match status" value="1"/>
</dbReference>
<reference evidence="7" key="1">
    <citation type="submission" date="2020-05" db="UniProtKB">
        <authorList>
            <consortium name="EnsemblMetazoa"/>
        </authorList>
    </citation>
    <scope>IDENTIFICATION</scope>
    <source>
        <strain evidence="7">Aabys</strain>
    </source>
</reference>
<dbReference type="PROSITE" id="PS50850">
    <property type="entry name" value="MFS"/>
    <property type="match status" value="1"/>
</dbReference>
<dbReference type="EnsemblMetazoa" id="MDOA008901-RA">
    <property type="protein sequence ID" value="MDOA008901-PA"/>
    <property type="gene ID" value="MDOA008901"/>
</dbReference>
<organism evidence="7">
    <name type="scientific">Musca domestica</name>
    <name type="common">House fly</name>
    <dbReference type="NCBI Taxonomy" id="7370"/>
    <lineage>
        <taxon>Eukaryota</taxon>
        <taxon>Metazoa</taxon>
        <taxon>Ecdysozoa</taxon>
        <taxon>Arthropoda</taxon>
        <taxon>Hexapoda</taxon>
        <taxon>Insecta</taxon>
        <taxon>Pterygota</taxon>
        <taxon>Neoptera</taxon>
        <taxon>Endopterygota</taxon>
        <taxon>Diptera</taxon>
        <taxon>Brachycera</taxon>
        <taxon>Muscomorpha</taxon>
        <taxon>Muscoidea</taxon>
        <taxon>Muscidae</taxon>
        <taxon>Musca</taxon>
    </lineage>
</organism>
<accession>A0A1I8MVM8</accession>
<evidence type="ECO:0000256" key="5">
    <source>
        <dbReference type="SAM" id="Phobius"/>
    </source>
</evidence>
<evidence type="ECO:0000256" key="2">
    <source>
        <dbReference type="ARBA" id="ARBA00022692"/>
    </source>
</evidence>
<keyword evidence="2 5" id="KW-0812">Transmembrane</keyword>
<feature type="transmembrane region" description="Helical" evidence="5">
    <location>
        <begin position="271"/>
        <end position="295"/>
    </location>
</feature>
<evidence type="ECO:0000256" key="3">
    <source>
        <dbReference type="ARBA" id="ARBA00022989"/>
    </source>
</evidence>
<feature type="transmembrane region" description="Helical" evidence="5">
    <location>
        <begin position="185"/>
        <end position="205"/>
    </location>
</feature>
<dbReference type="Pfam" id="PF00083">
    <property type="entry name" value="Sugar_tr"/>
    <property type="match status" value="1"/>
</dbReference>
<dbReference type="InterPro" id="IPR005829">
    <property type="entry name" value="Sugar_transporter_CS"/>
</dbReference>
<dbReference type="eggNOG" id="KOG0254">
    <property type="taxonomic scope" value="Eukaryota"/>
</dbReference>
<feature type="transmembrane region" description="Helical" evidence="5">
    <location>
        <begin position="397"/>
        <end position="415"/>
    </location>
</feature>
<evidence type="ECO:0000256" key="1">
    <source>
        <dbReference type="ARBA" id="ARBA00004141"/>
    </source>
</evidence>
<dbReference type="Proteomes" id="UP001652621">
    <property type="component" value="Unplaced"/>
</dbReference>
<dbReference type="PROSITE" id="PS00216">
    <property type="entry name" value="SUGAR_TRANSPORT_1"/>
    <property type="match status" value="1"/>
</dbReference>
<evidence type="ECO:0000256" key="4">
    <source>
        <dbReference type="ARBA" id="ARBA00023136"/>
    </source>
</evidence>
<feature type="transmembrane region" description="Helical" evidence="5">
    <location>
        <begin position="151"/>
        <end position="170"/>
    </location>
</feature>
<dbReference type="InterPro" id="IPR036259">
    <property type="entry name" value="MFS_trans_sf"/>
</dbReference>
<dbReference type="GeneID" id="101893033"/>
<keyword evidence="4 5" id="KW-0472">Membrane</keyword>
<feature type="domain" description="Major facilitator superfamily (MFS) profile" evidence="6">
    <location>
        <begin position="1"/>
        <end position="445"/>
    </location>
</feature>
<proteinExistence type="predicted"/>
<feature type="transmembrane region" description="Helical" evidence="5">
    <location>
        <begin position="117"/>
        <end position="139"/>
    </location>
</feature>
<evidence type="ECO:0000313" key="9">
    <source>
        <dbReference type="RefSeq" id="XP_005186709.1"/>
    </source>
</evidence>
<dbReference type="InterPro" id="IPR020846">
    <property type="entry name" value="MFS_dom"/>
</dbReference>